<feature type="transmembrane region" description="Helical" evidence="7">
    <location>
        <begin position="131"/>
        <end position="152"/>
    </location>
</feature>
<dbReference type="Pfam" id="PF00528">
    <property type="entry name" value="BPD_transp_1"/>
    <property type="match status" value="1"/>
</dbReference>
<comment type="subcellular location">
    <subcellularLocation>
        <location evidence="1 7">Cell membrane</location>
        <topology evidence="1 7">Multi-pass membrane protein</topology>
    </subcellularLocation>
</comment>
<name>A0ABX6YGS9_9MICO</name>
<dbReference type="PANTHER" id="PTHR30043:SF1">
    <property type="entry name" value="ABC TRANSPORT SYSTEM PERMEASE PROTEIN P69"/>
    <property type="match status" value="1"/>
</dbReference>
<organism evidence="9 10">
    <name type="scientific">Paramicrobacterium chengjingii</name>
    <dbReference type="NCBI Taxonomy" id="2769067"/>
    <lineage>
        <taxon>Bacteria</taxon>
        <taxon>Bacillati</taxon>
        <taxon>Actinomycetota</taxon>
        <taxon>Actinomycetes</taxon>
        <taxon>Micrococcales</taxon>
        <taxon>Microbacteriaceae</taxon>
        <taxon>Paramicrobacterium</taxon>
    </lineage>
</organism>
<evidence type="ECO:0000256" key="1">
    <source>
        <dbReference type="ARBA" id="ARBA00004651"/>
    </source>
</evidence>
<dbReference type="SUPFAM" id="SSF161098">
    <property type="entry name" value="MetI-like"/>
    <property type="match status" value="1"/>
</dbReference>
<dbReference type="Gene3D" id="1.10.3720.10">
    <property type="entry name" value="MetI-like"/>
    <property type="match status" value="1"/>
</dbReference>
<keyword evidence="4 7" id="KW-0812">Transmembrane</keyword>
<keyword evidence="6 7" id="KW-0472">Membrane</keyword>
<comment type="similarity">
    <text evidence="7">Belongs to the binding-protein-dependent transport system permease family.</text>
</comment>
<dbReference type="Proteomes" id="UP000662814">
    <property type="component" value="Chromosome"/>
</dbReference>
<keyword evidence="3" id="KW-1003">Cell membrane</keyword>
<feature type="domain" description="ABC transmembrane type-1" evidence="8">
    <location>
        <begin position="76"/>
        <end position="259"/>
    </location>
</feature>
<evidence type="ECO:0000256" key="4">
    <source>
        <dbReference type="ARBA" id="ARBA00022692"/>
    </source>
</evidence>
<dbReference type="InterPro" id="IPR005769">
    <property type="entry name" value="PhnE/PtxC"/>
</dbReference>
<dbReference type="InterPro" id="IPR035906">
    <property type="entry name" value="MetI-like_sf"/>
</dbReference>
<keyword evidence="2 7" id="KW-0813">Transport</keyword>
<dbReference type="CDD" id="cd06261">
    <property type="entry name" value="TM_PBP2"/>
    <property type="match status" value="1"/>
</dbReference>
<feature type="transmembrane region" description="Helical" evidence="7">
    <location>
        <begin position="22"/>
        <end position="40"/>
    </location>
</feature>
<evidence type="ECO:0000256" key="5">
    <source>
        <dbReference type="ARBA" id="ARBA00022989"/>
    </source>
</evidence>
<protein>
    <submittedName>
        <fullName evidence="9">Phosphonate ABC transporter, permease protein PhnE</fullName>
    </submittedName>
</protein>
<dbReference type="NCBIfam" id="TIGR01097">
    <property type="entry name" value="PhnE"/>
    <property type="match status" value="1"/>
</dbReference>
<dbReference type="PANTHER" id="PTHR30043">
    <property type="entry name" value="PHOSPHONATES TRANSPORT SYSTEM PERMEASE PROTEIN"/>
    <property type="match status" value="1"/>
</dbReference>
<evidence type="ECO:0000256" key="2">
    <source>
        <dbReference type="ARBA" id="ARBA00022448"/>
    </source>
</evidence>
<gene>
    <name evidence="9" type="primary">phnE</name>
    <name evidence="9" type="ORF">HCR76_14300</name>
</gene>
<keyword evidence="5 7" id="KW-1133">Transmembrane helix</keyword>
<dbReference type="InterPro" id="IPR000515">
    <property type="entry name" value="MetI-like"/>
</dbReference>
<dbReference type="PROSITE" id="PS50928">
    <property type="entry name" value="ABC_TM1"/>
    <property type="match status" value="1"/>
</dbReference>
<evidence type="ECO:0000313" key="10">
    <source>
        <dbReference type="Proteomes" id="UP000662814"/>
    </source>
</evidence>
<feature type="transmembrane region" description="Helical" evidence="7">
    <location>
        <begin position="235"/>
        <end position="258"/>
    </location>
</feature>
<evidence type="ECO:0000259" key="8">
    <source>
        <dbReference type="PROSITE" id="PS50928"/>
    </source>
</evidence>
<evidence type="ECO:0000256" key="7">
    <source>
        <dbReference type="RuleBase" id="RU363032"/>
    </source>
</evidence>
<evidence type="ECO:0000256" key="6">
    <source>
        <dbReference type="ARBA" id="ARBA00023136"/>
    </source>
</evidence>
<dbReference type="EMBL" id="CP061169">
    <property type="protein sequence ID" value="QPZ37962.1"/>
    <property type="molecule type" value="Genomic_DNA"/>
</dbReference>
<dbReference type="RefSeq" id="WP_166987849.1">
    <property type="nucleotide sequence ID" value="NZ_CP061169.1"/>
</dbReference>
<evidence type="ECO:0000256" key="3">
    <source>
        <dbReference type="ARBA" id="ARBA00022475"/>
    </source>
</evidence>
<keyword evidence="10" id="KW-1185">Reference proteome</keyword>
<reference evidence="9 10" key="1">
    <citation type="submission" date="2020-12" db="EMBL/GenBank/DDBJ databases">
        <title>Microbacterium sp. HY060.</title>
        <authorList>
            <person name="Zhou J."/>
        </authorList>
    </citation>
    <scope>NUCLEOTIDE SEQUENCE [LARGE SCALE GENOMIC DNA]</scope>
    <source>
        <strain evidence="9 10">HY60</strain>
    </source>
</reference>
<evidence type="ECO:0000313" key="9">
    <source>
        <dbReference type="EMBL" id="QPZ37962.1"/>
    </source>
</evidence>
<sequence length="268" mass="28475">MTSIAADSSATRPRKPQTWPRTVVVAGIVIALTVWAAIAVEANIADLIRNGQNAAGTLIQLVQPDYSFIVQTLPAVLETVQMAVIGTAISITIALPVSFLASRATNPNSVMFAIVRLIMNVVRSIPDLLYAAIFVTVVGTGALSGIMALVMFNLGIMVKLISEALDGLDRGGQEAALAAGATWFTANKAAMLSEVAPSYISQTIYVLELNIRASAVIGLVGAGGLGMLIDKVRTFYQYHYLSTVILEILVLVIALELLSSYARKKLVR</sequence>
<feature type="transmembrane region" description="Helical" evidence="7">
    <location>
        <begin position="80"/>
        <end position="101"/>
    </location>
</feature>
<accession>A0ABX6YGS9</accession>
<proteinExistence type="inferred from homology"/>